<name>A0ABY4CZX1_9BACT</name>
<organism evidence="2 3">
    <name type="scientific">Hymenobacter tibetensis</name>
    <dbReference type="NCBI Taxonomy" id="497967"/>
    <lineage>
        <taxon>Bacteria</taxon>
        <taxon>Pseudomonadati</taxon>
        <taxon>Bacteroidota</taxon>
        <taxon>Cytophagia</taxon>
        <taxon>Cytophagales</taxon>
        <taxon>Hymenobacteraceae</taxon>
        <taxon>Hymenobacter</taxon>
    </lineage>
</organism>
<dbReference type="EMBL" id="CP094669">
    <property type="protein sequence ID" value="UOG75828.1"/>
    <property type="molecule type" value="Genomic_DNA"/>
</dbReference>
<reference evidence="2 3" key="1">
    <citation type="submission" date="2022-03" db="EMBL/GenBank/DDBJ databases">
        <title>Hymenobactersp. isolated from the air.</title>
        <authorList>
            <person name="Won M."/>
            <person name="Kwon S.-W."/>
        </authorList>
    </citation>
    <scope>NUCLEOTIDE SEQUENCE [LARGE SCALE GENOMIC DNA]</scope>
    <source>
        <strain evidence="2 3">KACC 21982</strain>
    </source>
</reference>
<protein>
    <submittedName>
        <fullName evidence="2">RES domain-containing protein</fullName>
    </submittedName>
</protein>
<dbReference type="InterPro" id="IPR014914">
    <property type="entry name" value="RES_dom"/>
</dbReference>
<accession>A0ABY4CZX1</accession>
<sequence>MSVPPPQATEATIRRQLRRLRHLSCRRHSISSLSTRVRWLLTEPNIRCLELPAGTLVYRGIPCQELPQRVQDVSYPPPERIAHDQRANRAGVPMFYASATWHPPFFEAGVQPQDEIIISRWISRQPLRLVSFHPADQSPDDPHSDRDHTLRQVLQQLPSSVRVVSAFLTRIFTRPVSEENAHHYRFSIAIAEACKLGDFFDGLLYPSAAMPSLNHNLALHPSCLDTGKLELQYVEHLRVNKVGTETLDVCSLDFANQVAPDGRLHWLGQPGNWVLREGGKNTSCTL</sequence>
<proteinExistence type="predicted"/>
<gene>
    <name evidence="2" type="ORF">MTX78_04330</name>
</gene>
<feature type="domain" description="RES" evidence="1">
    <location>
        <begin position="80"/>
        <end position="221"/>
    </location>
</feature>
<evidence type="ECO:0000313" key="2">
    <source>
        <dbReference type="EMBL" id="UOG75828.1"/>
    </source>
</evidence>
<dbReference type="Pfam" id="PF08808">
    <property type="entry name" value="RES"/>
    <property type="match status" value="1"/>
</dbReference>
<dbReference type="Proteomes" id="UP000831113">
    <property type="component" value="Chromosome"/>
</dbReference>
<keyword evidence="3" id="KW-1185">Reference proteome</keyword>
<dbReference type="RefSeq" id="WP_243800233.1">
    <property type="nucleotide sequence ID" value="NZ_CP094669.1"/>
</dbReference>
<evidence type="ECO:0000259" key="1">
    <source>
        <dbReference type="Pfam" id="PF08808"/>
    </source>
</evidence>
<evidence type="ECO:0000313" key="3">
    <source>
        <dbReference type="Proteomes" id="UP000831113"/>
    </source>
</evidence>